<gene>
    <name evidence="1" type="ORF">RND71_042021</name>
</gene>
<comment type="caution">
    <text evidence="1">The sequence shown here is derived from an EMBL/GenBank/DDBJ whole genome shotgun (WGS) entry which is preliminary data.</text>
</comment>
<name>A0AAE1QQT7_9SOLA</name>
<evidence type="ECO:0000313" key="1">
    <source>
        <dbReference type="EMBL" id="KAK4337534.1"/>
    </source>
</evidence>
<dbReference type="Pfam" id="PF03140">
    <property type="entry name" value="DUF247"/>
    <property type="match status" value="1"/>
</dbReference>
<proteinExistence type="predicted"/>
<protein>
    <submittedName>
        <fullName evidence="1">Uncharacterized protein</fullName>
    </submittedName>
</protein>
<dbReference type="PANTHER" id="PTHR31549:SF167">
    <property type="match status" value="1"/>
</dbReference>
<dbReference type="PANTHER" id="PTHR31549">
    <property type="entry name" value="PROTEIN, PUTATIVE (DUF247)-RELATED-RELATED"/>
    <property type="match status" value="1"/>
</dbReference>
<dbReference type="Proteomes" id="UP001291623">
    <property type="component" value="Unassembled WGS sequence"/>
</dbReference>
<dbReference type="InterPro" id="IPR004158">
    <property type="entry name" value="DUF247_pln"/>
</dbReference>
<evidence type="ECO:0000313" key="2">
    <source>
        <dbReference type="Proteomes" id="UP001291623"/>
    </source>
</evidence>
<organism evidence="1 2">
    <name type="scientific">Anisodus tanguticus</name>
    <dbReference type="NCBI Taxonomy" id="243964"/>
    <lineage>
        <taxon>Eukaryota</taxon>
        <taxon>Viridiplantae</taxon>
        <taxon>Streptophyta</taxon>
        <taxon>Embryophyta</taxon>
        <taxon>Tracheophyta</taxon>
        <taxon>Spermatophyta</taxon>
        <taxon>Magnoliopsida</taxon>
        <taxon>eudicotyledons</taxon>
        <taxon>Gunneridae</taxon>
        <taxon>Pentapetalae</taxon>
        <taxon>asterids</taxon>
        <taxon>lamiids</taxon>
        <taxon>Solanales</taxon>
        <taxon>Solanaceae</taxon>
        <taxon>Solanoideae</taxon>
        <taxon>Hyoscyameae</taxon>
        <taxon>Anisodus</taxon>
    </lineage>
</organism>
<accession>A0AAE1QQT7</accession>
<reference evidence="1" key="1">
    <citation type="submission" date="2023-12" db="EMBL/GenBank/DDBJ databases">
        <title>Genome assembly of Anisodus tanguticus.</title>
        <authorList>
            <person name="Wang Y.-J."/>
        </authorList>
    </citation>
    <scope>NUCLEOTIDE SEQUENCE</scope>
    <source>
        <strain evidence="1">KB-2021</strain>
        <tissue evidence="1">Leaf</tissue>
    </source>
</reference>
<dbReference type="EMBL" id="JAVYJV010000024">
    <property type="protein sequence ID" value="KAK4337534.1"/>
    <property type="molecule type" value="Genomic_DNA"/>
</dbReference>
<sequence length="527" mass="58236">MKNATVEVHNNATDLIDASNVKLGQQNRGVTTEKTALAVAARVEKSGQHDNIGDQVIDVVASQQLDCISPDRKEQAANCEDKVSRKLVCSNTFDALMINSDQELNAATPTLHISNPEITSIVKEPQAAMLIKENPMIKQPMCRINTSDHDVHSQSLESLGEKMGDSGQQLISTENDKDFVKGIPSISQVISTNRLIGSKEIQGELSTPWWADLIEEEGHFISPPRSKLSPQAPIFVPSSKTNPSMTVTSTSSNSGAIKISLVNRDMLHDLVSHDIETLNAIDNSKKSLTITTKDMGAFAKSPEPEAVISGLSPTTTYDIDLNDNIVRCSPIHEGVSRIKFEQASSTLYLPVITMNAGSKVIIRNLMVYEAAMSKSKLEFARYINLLSGIADATEDVRLLRQAGVIKGDLIDNEIATLFSTMQRSFVRSSGSSNVEIAMEKVNKYYDQRLIVRARRGLKKNTYVSWKFLPVALSISLSCCYFFRHFALCMAVTMSGAIHTRMMSINPRYCRNNLVLKFFNYLDLSYIS</sequence>
<dbReference type="AlphaFoldDB" id="A0AAE1QQT7"/>
<keyword evidence="2" id="KW-1185">Reference proteome</keyword>